<gene>
    <name evidence="3" type="ORF">SAMN02745157_2077</name>
</gene>
<name>A0A1M5ABH2_9HYPH</name>
<dbReference type="Pfam" id="PF00535">
    <property type="entry name" value="Glycos_transf_2"/>
    <property type="match status" value="1"/>
</dbReference>
<dbReference type="AlphaFoldDB" id="A0A1M5ABH2"/>
<protein>
    <submittedName>
        <fullName evidence="3">Glycosyltransferase involved in cell wall bisynthesis</fullName>
    </submittedName>
</protein>
<dbReference type="OrthoDB" id="9807795at2"/>
<dbReference type="STRING" id="1122133.SAMN02745157_2077"/>
<dbReference type="InterPro" id="IPR050256">
    <property type="entry name" value="Glycosyltransferase_2"/>
</dbReference>
<dbReference type="EMBL" id="FQUP01000001">
    <property type="protein sequence ID" value="SHF27599.1"/>
    <property type="molecule type" value="Genomic_DNA"/>
</dbReference>
<dbReference type="GO" id="GO:0016740">
    <property type="term" value="F:transferase activity"/>
    <property type="evidence" value="ECO:0007669"/>
    <property type="project" value="UniProtKB-KW"/>
</dbReference>
<dbReference type="RefSeq" id="WP_073052544.1">
    <property type="nucleotide sequence ID" value="NZ_FQUP01000001.1"/>
</dbReference>
<keyword evidence="1" id="KW-0472">Membrane</keyword>
<keyword evidence="1" id="KW-0812">Transmembrane</keyword>
<dbReference type="CDD" id="cd04187">
    <property type="entry name" value="DPM1_like_bac"/>
    <property type="match status" value="1"/>
</dbReference>
<evidence type="ECO:0000313" key="3">
    <source>
        <dbReference type="EMBL" id="SHF27599.1"/>
    </source>
</evidence>
<sequence length="323" mass="35646">MADRITIVVPVYNEAEGLPLFVGRLTPVLESLGVDWTVLFVNDGSVDATLVRLRDLNESDPRFTAISLSRNFGKETAIAAGLHYADGDAVILMDGDAQHPPEMLPAFLERWRAGFKVVLGSREGMAEEGALRRLYSRSFHALFRLIAAPRLPRGAVDFLLLDRKAVDAMNRLGERTRFSKGLYAWIGFEHTTIPFAVGGRVAGQSSWNFTRLLGFAVDGLVSFSTIPLKVWSYLGLVVSACAMLYALVFLIRTLVSGTDQPGFPSLIVSIMFFSGVQLISLGVLGEYVARIYEEVKRRPLFLIGEEIGVTEPHQKRHAGDRTS</sequence>
<evidence type="ECO:0000259" key="2">
    <source>
        <dbReference type="Pfam" id="PF00535"/>
    </source>
</evidence>
<dbReference type="SUPFAM" id="SSF53448">
    <property type="entry name" value="Nucleotide-diphospho-sugar transferases"/>
    <property type="match status" value="1"/>
</dbReference>
<keyword evidence="1" id="KW-1133">Transmembrane helix</keyword>
<keyword evidence="3" id="KW-0808">Transferase</keyword>
<feature type="transmembrane region" description="Helical" evidence="1">
    <location>
        <begin position="263"/>
        <end position="289"/>
    </location>
</feature>
<feature type="domain" description="Glycosyltransferase 2-like" evidence="2">
    <location>
        <begin position="6"/>
        <end position="150"/>
    </location>
</feature>
<feature type="transmembrane region" description="Helical" evidence="1">
    <location>
        <begin position="230"/>
        <end position="251"/>
    </location>
</feature>
<dbReference type="PANTHER" id="PTHR48090:SF8">
    <property type="entry name" value="GLYCOSYLTRANSFERASE CSBB-RELATED"/>
    <property type="match status" value="1"/>
</dbReference>
<dbReference type="GO" id="GO:0005886">
    <property type="term" value="C:plasma membrane"/>
    <property type="evidence" value="ECO:0007669"/>
    <property type="project" value="TreeGrafter"/>
</dbReference>
<reference evidence="3 4" key="1">
    <citation type="submission" date="2016-11" db="EMBL/GenBank/DDBJ databases">
        <authorList>
            <person name="Jaros S."/>
            <person name="Januszkiewicz K."/>
            <person name="Wedrychowicz H."/>
        </authorList>
    </citation>
    <scope>NUCLEOTIDE SEQUENCE [LARGE SCALE GENOMIC DNA]</scope>
    <source>
        <strain evidence="3 4">DSM 19436</strain>
    </source>
</reference>
<keyword evidence="4" id="KW-1185">Reference proteome</keyword>
<evidence type="ECO:0000313" key="4">
    <source>
        <dbReference type="Proteomes" id="UP000184485"/>
    </source>
</evidence>
<dbReference type="PANTHER" id="PTHR48090">
    <property type="entry name" value="UNDECAPRENYL-PHOSPHATE 4-DEOXY-4-FORMAMIDO-L-ARABINOSE TRANSFERASE-RELATED"/>
    <property type="match status" value="1"/>
</dbReference>
<accession>A0A1M5ABH2</accession>
<dbReference type="InterPro" id="IPR001173">
    <property type="entry name" value="Glyco_trans_2-like"/>
</dbReference>
<dbReference type="Proteomes" id="UP000184485">
    <property type="component" value="Unassembled WGS sequence"/>
</dbReference>
<dbReference type="Gene3D" id="3.90.550.10">
    <property type="entry name" value="Spore Coat Polysaccharide Biosynthesis Protein SpsA, Chain A"/>
    <property type="match status" value="1"/>
</dbReference>
<organism evidence="3 4">
    <name type="scientific">Kaistia soli DSM 19436</name>
    <dbReference type="NCBI Taxonomy" id="1122133"/>
    <lineage>
        <taxon>Bacteria</taxon>
        <taxon>Pseudomonadati</taxon>
        <taxon>Pseudomonadota</taxon>
        <taxon>Alphaproteobacteria</taxon>
        <taxon>Hyphomicrobiales</taxon>
        <taxon>Kaistiaceae</taxon>
        <taxon>Kaistia</taxon>
    </lineage>
</organism>
<dbReference type="InterPro" id="IPR029044">
    <property type="entry name" value="Nucleotide-diphossugar_trans"/>
</dbReference>
<evidence type="ECO:0000256" key="1">
    <source>
        <dbReference type="SAM" id="Phobius"/>
    </source>
</evidence>
<proteinExistence type="predicted"/>